<keyword evidence="2" id="KW-0150">Chloroplast</keyword>
<dbReference type="OrthoDB" id="1920727at2759"/>
<dbReference type="GO" id="GO:0006355">
    <property type="term" value="P:regulation of DNA-templated transcription"/>
    <property type="evidence" value="ECO:0007669"/>
    <property type="project" value="InterPro"/>
</dbReference>
<dbReference type="InterPro" id="IPR044701">
    <property type="entry name" value="MRL7/MRL7L"/>
</dbReference>
<evidence type="ECO:0000256" key="1">
    <source>
        <dbReference type="ARBA" id="ARBA00004595"/>
    </source>
</evidence>
<evidence type="ECO:0008006" key="8">
    <source>
        <dbReference type="Google" id="ProtNLM"/>
    </source>
</evidence>
<evidence type="ECO:0000256" key="4">
    <source>
        <dbReference type="ARBA" id="ARBA00022946"/>
    </source>
</evidence>
<dbReference type="InterPro" id="IPR036249">
    <property type="entry name" value="Thioredoxin-like_sf"/>
</dbReference>
<feature type="compositionally biased region" description="Basic residues" evidence="5">
    <location>
        <begin position="45"/>
        <end position="55"/>
    </location>
</feature>
<dbReference type="SUPFAM" id="SSF52833">
    <property type="entry name" value="Thioredoxin-like"/>
    <property type="match status" value="1"/>
</dbReference>
<comment type="subcellular location">
    <subcellularLocation>
        <location evidence="1">Plastid</location>
        <location evidence="1">Chloroplast stroma</location>
        <location evidence="1">Chloroplast nucleoid</location>
    </subcellularLocation>
</comment>
<organism evidence="6 7">
    <name type="scientific">Prunus armeniaca</name>
    <name type="common">Apricot</name>
    <name type="synonym">Armeniaca vulgaris</name>
    <dbReference type="NCBI Taxonomy" id="36596"/>
    <lineage>
        <taxon>Eukaryota</taxon>
        <taxon>Viridiplantae</taxon>
        <taxon>Streptophyta</taxon>
        <taxon>Embryophyta</taxon>
        <taxon>Tracheophyta</taxon>
        <taxon>Spermatophyta</taxon>
        <taxon>Magnoliopsida</taxon>
        <taxon>eudicotyledons</taxon>
        <taxon>Gunneridae</taxon>
        <taxon>Pentapetalae</taxon>
        <taxon>rosids</taxon>
        <taxon>fabids</taxon>
        <taxon>Rosales</taxon>
        <taxon>Rosaceae</taxon>
        <taxon>Amygdaloideae</taxon>
        <taxon>Amygdaleae</taxon>
        <taxon>Prunus</taxon>
    </lineage>
</organism>
<feature type="region of interest" description="Disordered" evidence="5">
    <location>
        <begin position="31"/>
        <end position="88"/>
    </location>
</feature>
<dbReference type="EMBL" id="CAEKKB010000008">
    <property type="protein sequence ID" value="CAB4321764.1"/>
    <property type="molecule type" value="Genomic_DNA"/>
</dbReference>
<reference evidence="7" key="1">
    <citation type="journal article" date="2020" name="Genome Biol.">
        <title>Gamete binning: chromosome-level and haplotype-resolved genome assembly enabled by high-throughput single-cell sequencing of gamete genomes.</title>
        <authorList>
            <person name="Campoy J.A."/>
            <person name="Sun H."/>
            <person name="Goel M."/>
            <person name="Jiao W.-B."/>
            <person name="Folz-Donahue K."/>
            <person name="Wang N."/>
            <person name="Rubio M."/>
            <person name="Liu C."/>
            <person name="Kukat C."/>
            <person name="Ruiz D."/>
            <person name="Huettel B."/>
            <person name="Schneeberger K."/>
        </authorList>
    </citation>
    <scope>NUCLEOTIDE SEQUENCE [LARGE SCALE GENOMIC DNA]</scope>
    <source>
        <strain evidence="7">cv. Rojo Pasion</strain>
    </source>
</reference>
<gene>
    <name evidence="6" type="ORF">ORAREDHAP_LOCUS51029</name>
</gene>
<keyword evidence="3" id="KW-0934">Plastid</keyword>
<keyword evidence="4" id="KW-0809">Transit peptide</keyword>
<dbReference type="GO" id="GO:0009658">
    <property type="term" value="P:chloroplast organization"/>
    <property type="evidence" value="ECO:0007669"/>
    <property type="project" value="InterPro"/>
</dbReference>
<accession>A0A6J5YDS3</accession>
<evidence type="ECO:0000313" key="7">
    <source>
        <dbReference type="Proteomes" id="UP000507245"/>
    </source>
</evidence>
<dbReference type="PANTHER" id="PTHR34669">
    <property type="entry name" value="THIOREDOXIN-LIKE FOLD DOMAIN-CONTAINING PROTEIN MRL7L, CHLOROPLASTIC"/>
    <property type="match status" value="1"/>
</dbReference>
<proteinExistence type="predicted"/>
<keyword evidence="7" id="KW-1185">Reference proteome</keyword>
<feature type="compositionally biased region" description="Basic and acidic residues" evidence="5">
    <location>
        <begin position="33"/>
        <end position="43"/>
    </location>
</feature>
<evidence type="ECO:0000256" key="5">
    <source>
        <dbReference type="SAM" id="MobiDB-lite"/>
    </source>
</evidence>
<protein>
    <recommendedName>
        <fullName evidence="8">Thioredoxin domain-containing protein</fullName>
    </recommendedName>
</protein>
<evidence type="ECO:0000313" key="6">
    <source>
        <dbReference type="EMBL" id="CAB4321764.1"/>
    </source>
</evidence>
<name>A0A6J5YDS3_PRUAR</name>
<dbReference type="GO" id="GO:0042644">
    <property type="term" value="C:chloroplast nucleoid"/>
    <property type="evidence" value="ECO:0007669"/>
    <property type="project" value="UniProtKB-SubCell"/>
</dbReference>
<sequence>MLSFQTCLPPILPSASVHRTRALNSLSCLAISKKSDSEPDPKPRSNAKPKPRRRKIETSEDEDEEQGETFPTTIPRKPRRGRRSEAAAVEDYVRESLDRTFASIREQNPEIVEKKEEVMKRRVDDDEEDEGFGREKSMVVEEESRDWPLDADVGWGIRASEYFENHPIRNVVGDNGVELDWEGEVEDNWVKEINCLEWESFAFHPSPLLVLVFERYNRASDNWKALKELEKAVKVYWDAKDRLPPRSVKIDINIERDLAYALKVKECPQILFLRGNRILYREKEIRTAEELVPMIAHFYYNAKRPSWIDASDYALVKALVNSELGSMEQNREQVVFAAETEYARTSYVLLARHDKIFAGAAVVCLLDMINLINIKFSSPLQLRIPQIVLFEGWGAQPPFTQTKRREEEDSPSSVEEEDPPSSIEEEDPP</sequence>
<dbReference type="FunFam" id="3.40.30.10:FF:000195">
    <property type="entry name" value="thioredoxin-like fold domain-containing protein MRL7, chloroplastic"/>
    <property type="match status" value="1"/>
</dbReference>
<dbReference type="AlphaFoldDB" id="A0A6J5YDS3"/>
<dbReference type="PANTHER" id="PTHR34669:SF2">
    <property type="entry name" value="THIOREDOXIN-LIKE FOLD DOMAIN-CONTAINING PROTEIN MRL7, CHLOROPLASTIC"/>
    <property type="match status" value="1"/>
</dbReference>
<dbReference type="Gene3D" id="3.40.30.10">
    <property type="entry name" value="Glutaredoxin"/>
    <property type="match status" value="1"/>
</dbReference>
<evidence type="ECO:0000256" key="3">
    <source>
        <dbReference type="ARBA" id="ARBA00022640"/>
    </source>
</evidence>
<dbReference type="Proteomes" id="UP000507245">
    <property type="component" value="Unassembled WGS sequence"/>
</dbReference>
<feature type="region of interest" description="Disordered" evidence="5">
    <location>
        <begin position="397"/>
        <end position="429"/>
    </location>
</feature>
<evidence type="ECO:0000256" key="2">
    <source>
        <dbReference type="ARBA" id="ARBA00022528"/>
    </source>
</evidence>
<feature type="compositionally biased region" description="Acidic residues" evidence="5">
    <location>
        <begin position="408"/>
        <end position="429"/>
    </location>
</feature>